<accession>A0A8K0D1N7</accession>
<dbReference type="AlphaFoldDB" id="A0A8K0D1N7"/>
<comment type="caution">
    <text evidence="7">The sequence shown here is derived from an EMBL/GenBank/DDBJ whole genome shotgun (WGS) entry which is preliminary data.</text>
</comment>
<dbReference type="GO" id="GO:0016671">
    <property type="term" value="F:oxidoreductase activity, acting on a sulfur group of donors, disulfide as acceptor"/>
    <property type="evidence" value="ECO:0007669"/>
    <property type="project" value="InterPro"/>
</dbReference>
<evidence type="ECO:0000256" key="2">
    <source>
        <dbReference type="ARBA" id="ARBA00005679"/>
    </source>
</evidence>
<dbReference type="GO" id="GO:0005576">
    <property type="term" value="C:extracellular region"/>
    <property type="evidence" value="ECO:0007669"/>
    <property type="project" value="UniProtKB-SubCell"/>
</dbReference>
<organism evidence="7 8">
    <name type="scientific">Ignelater luminosus</name>
    <name type="common">Cucubano</name>
    <name type="synonym">Pyrophorus luminosus</name>
    <dbReference type="NCBI Taxonomy" id="2038154"/>
    <lineage>
        <taxon>Eukaryota</taxon>
        <taxon>Metazoa</taxon>
        <taxon>Ecdysozoa</taxon>
        <taxon>Arthropoda</taxon>
        <taxon>Hexapoda</taxon>
        <taxon>Insecta</taxon>
        <taxon>Pterygota</taxon>
        <taxon>Neoptera</taxon>
        <taxon>Endopterygota</taxon>
        <taxon>Coleoptera</taxon>
        <taxon>Polyphaga</taxon>
        <taxon>Elateriformia</taxon>
        <taxon>Elateroidea</taxon>
        <taxon>Elateridae</taxon>
        <taxon>Agrypninae</taxon>
        <taxon>Pyrophorini</taxon>
        <taxon>Ignelater</taxon>
    </lineage>
</organism>
<dbReference type="OrthoDB" id="958254at2759"/>
<keyword evidence="5" id="KW-0325">Glycoprotein</keyword>
<dbReference type="InterPro" id="IPR004911">
    <property type="entry name" value="Interferon-induced_GILT"/>
</dbReference>
<dbReference type="Gene3D" id="3.40.30.10">
    <property type="entry name" value="Glutaredoxin"/>
    <property type="match status" value="1"/>
</dbReference>
<feature type="signal peptide" evidence="6">
    <location>
        <begin position="1"/>
        <end position="20"/>
    </location>
</feature>
<dbReference type="Proteomes" id="UP000801492">
    <property type="component" value="Unassembled WGS sequence"/>
</dbReference>
<evidence type="ECO:0000256" key="3">
    <source>
        <dbReference type="ARBA" id="ARBA00022525"/>
    </source>
</evidence>
<evidence type="ECO:0000256" key="5">
    <source>
        <dbReference type="ARBA" id="ARBA00023180"/>
    </source>
</evidence>
<protein>
    <recommendedName>
        <fullName evidence="9">Gamma-interferon-inducible lysosomal thiol reductase</fullName>
    </recommendedName>
</protein>
<gene>
    <name evidence="7" type="ORF">ILUMI_10701</name>
</gene>
<name>A0A8K0D1N7_IGNLU</name>
<sequence length="208" mass="23411">MTFCLLTVILGCLYFQESLQQMEDKPLVTIFYEPLCPYSQRFITNILYPVYANLGTYIQVDFIPYGIVKRQKVNNDWTYECQHGPEECAISKLQVCGIAKAGDQNSHMEYVYCIEHDIDTAHDIQTLAHCASKLELSEDEVLKCAEGPEGDKLFGLLGDKQQTLAPGLNGVPTVYINNTNLDNYTALKKAVCDVLHNNPEVCSENSQE</sequence>
<comment type="similarity">
    <text evidence="2">Belongs to the GILT family.</text>
</comment>
<dbReference type="Pfam" id="PF03227">
    <property type="entry name" value="GILT"/>
    <property type="match status" value="1"/>
</dbReference>
<evidence type="ECO:0000256" key="4">
    <source>
        <dbReference type="ARBA" id="ARBA00022729"/>
    </source>
</evidence>
<dbReference type="InterPro" id="IPR036249">
    <property type="entry name" value="Thioredoxin-like_sf"/>
</dbReference>
<keyword evidence="8" id="KW-1185">Reference proteome</keyword>
<keyword evidence="3" id="KW-0964">Secreted</keyword>
<dbReference type="EMBL" id="VTPC01005888">
    <property type="protein sequence ID" value="KAF2895476.1"/>
    <property type="molecule type" value="Genomic_DNA"/>
</dbReference>
<reference evidence="7" key="1">
    <citation type="submission" date="2019-08" db="EMBL/GenBank/DDBJ databases">
        <title>The genome of the North American firefly Photinus pyralis.</title>
        <authorList>
            <consortium name="Photinus pyralis genome working group"/>
            <person name="Fallon T.R."/>
            <person name="Sander Lower S.E."/>
            <person name="Weng J.-K."/>
        </authorList>
    </citation>
    <scope>NUCLEOTIDE SEQUENCE</scope>
    <source>
        <strain evidence="7">TRF0915ILg1</strain>
        <tissue evidence="7">Whole body</tissue>
    </source>
</reference>
<keyword evidence="4 6" id="KW-0732">Signal</keyword>
<evidence type="ECO:0000256" key="1">
    <source>
        <dbReference type="ARBA" id="ARBA00004613"/>
    </source>
</evidence>
<proteinExistence type="inferred from homology"/>
<evidence type="ECO:0000256" key="6">
    <source>
        <dbReference type="SAM" id="SignalP"/>
    </source>
</evidence>
<dbReference type="SUPFAM" id="SSF52833">
    <property type="entry name" value="Thioredoxin-like"/>
    <property type="match status" value="1"/>
</dbReference>
<evidence type="ECO:0008006" key="9">
    <source>
        <dbReference type="Google" id="ProtNLM"/>
    </source>
</evidence>
<feature type="chain" id="PRO_5035477285" description="Gamma-interferon-inducible lysosomal thiol reductase" evidence="6">
    <location>
        <begin position="21"/>
        <end position="208"/>
    </location>
</feature>
<comment type="subcellular location">
    <subcellularLocation>
        <location evidence="1">Secreted</location>
    </subcellularLocation>
</comment>
<dbReference type="PANTHER" id="PTHR13234:SF8">
    <property type="entry name" value="GAMMA-INTERFERON-INDUCIBLE LYSOSOMAL THIOL REDUCTASE"/>
    <property type="match status" value="1"/>
</dbReference>
<dbReference type="PANTHER" id="PTHR13234">
    <property type="entry name" value="GAMMA-INTERFERON INDUCIBLE LYSOSOMAL THIOL REDUCTASE GILT"/>
    <property type="match status" value="1"/>
</dbReference>
<evidence type="ECO:0000313" key="8">
    <source>
        <dbReference type="Proteomes" id="UP000801492"/>
    </source>
</evidence>
<evidence type="ECO:0000313" key="7">
    <source>
        <dbReference type="EMBL" id="KAF2895476.1"/>
    </source>
</evidence>